<protein>
    <submittedName>
        <fullName evidence="3">Uncharacterized protein LOC135193713 isoform X1</fullName>
    </submittedName>
</protein>
<keyword evidence="2" id="KW-1185">Reference proteome</keyword>
<gene>
    <name evidence="3" type="primary">LOC135193713</name>
</gene>
<sequence>MREITLDEFLMNCNPNHLERHSDSSDFESPHKIPTVASKSGNHRLLNGRTSHTKHNIQLFHDHANMTSLVYNAVNRNKKKTAEIRKQNKNSSSINNRKESEETKSDYLYKKLTLNNINKNHGDQSSAYCTENVYSKHIVTNKAMPCLSTVLRRRNCCTKHMSIVKEDQATRNITKCSERASFSNCERRRVKRSHKHRRGYSVQPVYNVEENIQRFPFTSNNDKAPTAAFHEDSKNNGTDISNDLNLSSTSELESINPNKTKKFLKKKNNVRENIPGFLFITNKDKTPLTEFSEMSKNNGTNVSNDLIISSKSDLENINPHKFKIFLKKKKRNVVNNIQGFPFVANNDKVLSEFNEIFKNNGTDVSNDLNISSKSEFENIKPCTIQQYKMFLKKMKKSFEKDKIIDDLKYDLLKNHEQQYPSKFQMKPLQIFSTSSCQAKCSACESESFLKMPSSSSTFWDFFARKMKSKIQKSGVSKSCDCIQPPNKPSHECNPENCQNYDFQGNTDSNTAERILNNRCHPNDQYSSQTSNSSKKKSKEPKVICKCYQKIKKTNRSKNETKPCQEDHDDITKAISQKYNGEILCIHNPPCILINGCLNLPPPKNNVQGNLWPVTQSKKSSFVQMCRKIKRSRHKSYEQASQYHPPYTDVQEYLPEYKTEKNIQSICNHEPPCEVVHGCYKVQYDPKLQSSCVHVPMCQYLPVCLLSDKSKEVPTGSCIHYPKCTKLPMCSRKYITLTAKEHVGTQVKPKEKRSCRHQPRCFMIPKCLTQAISGNYILYGAVPDCVHQPCCEMIPACCRKSAKEMVSVQSQYPNVCRIV</sequence>
<accession>A0ABM4AQA2</accession>
<dbReference type="GeneID" id="135193713"/>
<feature type="compositionally biased region" description="Basic and acidic residues" evidence="1">
    <location>
        <begin position="20"/>
        <end position="31"/>
    </location>
</feature>
<dbReference type="RefSeq" id="XP_064073471.1">
    <property type="nucleotide sequence ID" value="XM_064217401.1"/>
</dbReference>
<evidence type="ECO:0000256" key="1">
    <source>
        <dbReference type="SAM" id="MobiDB-lite"/>
    </source>
</evidence>
<feature type="region of interest" description="Disordered" evidence="1">
    <location>
        <begin position="217"/>
        <end position="240"/>
    </location>
</feature>
<dbReference type="Proteomes" id="UP001652626">
    <property type="component" value="Chromosome 16"/>
</dbReference>
<reference evidence="3" key="1">
    <citation type="submission" date="2025-08" db="UniProtKB">
        <authorList>
            <consortium name="RefSeq"/>
        </authorList>
    </citation>
    <scope>IDENTIFICATION</scope>
    <source>
        <tissue evidence="3">Whole body</tissue>
    </source>
</reference>
<name>A0ABM4AQA2_VANTA</name>
<evidence type="ECO:0000313" key="2">
    <source>
        <dbReference type="Proteomes" id="UP001652626"/>
    </source>
</evidence>
<evidence type="ECO:0000313" key="3">
    <source>
        <dbReference type="RefSeq" id="XP_064073471.1"/>
    </source>
</evidence>
<feature type="region of interest" description="Disordered" evidence="1">
    <location>
        <begin position="20"/>
        <end position="43"/>
    </location>
</feature>
<proteinExistence type="predicted"/>
<organism evidence="2 3">
    <name type="scientific">Vanessa tameamea</name>
    <name type="common">Kamehameha butterfly</name>
    <dbReference type="NCBI Taxonomy" id="334116"/>
    <lineage>
        <taxon>Eukaryota</taxon>
        <taxon>Metazoa</taxon>
        <taxon>Ecdysozoa</taxon>
        <taxon>Arthropoda</taxon>
        <taxon>Hexapoda</taxon>
        <taxon>Insecta</taxon>
        <taxon>Pterygota</taxon>
        <taxon>Neoptera</taxon>
        <taxon>Endopterygota</taxon>
        <taxon>Lepidoptera</taxon>
        <taxon>Glossata</taxon>
        <taxon>Ditrysia</taxon>
        <taxon>Papilionoidea</taxon>
        <taxon>Nymphalidae</taxon>
        <taxon>Nymphalinae</taxon>
        <taxon>Vanessa</taxon>
    </lineage>
</organism>